<keyword evidence="3" id="KW-1185">Reference proteome</keyword>
<proteinExistence type="predicted"/>
<evidence type="ECO:0000256" key="2">
    <source>
        <dbReference type="SAM" id="Phobius"/>
    </source>
</evidence>
<evidence type="ECO:0000313" key="4">
    <source>
        <dbReference type="WBParaSite" id="TMUE_3000012148.1"/>
    </source>
</evidence>
<dbReference type="SUPFAM" id="SSF51735">
    <property type="entry name" value="NAD(P)-binding Rossmann-fold domains"/>
    <property type="match status" value="1"/>
</dbReference>
<accession>A0A5S6QYE0</accession>
<feature type="transmembrane region" description="Helical" evidence="2">
    <location>
        <begin position="6"/>
        <end position="26"/>
    </location>
</feature>
<organism evidence="3 4">
    <name type="scientific">Trichuris muris</name>
    <name type="common">Mouse whipworm</name>
    <dbReference type="NCBI Taxonomy" id="70415"/>
    <lineage>
        <taxon>Eukaryota</taxon>
        <taxon>Metazoa</taxon>
        <taxon>Ecdysozoa</taxon>
        <taxon>Nematoda</taxon>
        <taxon>Enoplea</taxon>
        <taxon>Dorylaimia</taxon>
        <taxon>Trichinellida</taxon>
        <taxon>Trichuridae</taxon>
        <taxon>Trichuris</taxon>
    </lineage>
</organism>
<dbReference type="AlphaFoldDB" id="A0A5S6QYE0"/>
<dbReference type="Pfam" id="PF00106">
    <property type="entry name" value="adh_short"/>
    <property type="match status" value="1"/>
</dbReference>
<dbReference type="PANTHER" id="PTHR43157">
    <property type="entry name" value="PHOSPHATIDYLINOSITOL-GLYCAN BIOSYNTHESIS CLASS F PROTEIN-RELATED"/>
    <property type="match status" value="1"/>
</dbReference>
<dbReference type="WBParaSite" id="TMUE_3000012148.1">
    <property type="protein sequence ID" value="TMUE_3000012148.1"/>
    <property type="gene ID" value="WBGene00291673"/>
</dbReference>
<name>A0A5S6QYE0_TRIMR</name>
<keyword evidence="2" id="KW-1133">Transmembrane helix</keyword>
<dbReference type="InterPro" id="IPR002347">
    <property type="entry name" value="SDR_fam"/>
</dbReference>
<protein>
    <submittedName>
        <fullName evidence="4">Uncharacterized protein</fullName>
    </submittedName>
</protein>
<dbReference type="STRING" id="70415.A0A5S6QYE0"/>
<dbReference type="Proteomes" id="UP000046395">
    <property type="component" value="Unassembled WGS sequence"/>
</dbReference>
<dbReference type="PRINTS" id="PR00081">
    <property type="entry name" value="GDHRDH"/>
</dbReference>
<dbReference type="InterPro" id="IPR036291">
    <property type="entry name" value="NAD(P)-bd_dom_sf"/>
</dbReference>
<sequence>MENEFLGDMFLVPCCVLVGAIALFYLRSFFKGRQYTGKEKVKNKVFVVTGANSGIGKQIVRELNYRGAVVYMGCRSVERGEKAVTELAMSGCNVDRLIVLPLDLGSFESINNFVNAIKEREVKLDGLVNNAGVMFYPKFQLTADGHETTWQVNYLSNVILCEKLLPLLEVCEDEARIVFVSSRAHKWVGSLDIDKVDSRSDWDRFASYGKSKLAQIMYSKLLAEKLRISGSPVVANSCHPGTCYTNLLRYTPLLNTAILKMIAAPFVWFFMKTPKDGAQTPLYLLLSAKASGVSGKYFVEMEPDDPSDIAMDSEMRRQLYVYSKVACNLD</sequence>
<dbReference type="Gene3D" id="3.40.50.720">
    <property type="entry name" value="NAD(P)-binding Rossmann-like Domain"/>
    <property type="match status" value="1"/>
</dbReference>
<keyword evidence="2" id="KW-0472">Membrane</keyword>
<reference evidence="4" key="1">
    <citation type="submission" date="2019-12" db="UniProtKB">
        <authorList>
            <consortium name="WormBaseParasite"/>
        </authorList>
    </citation>
    <scope>IDENTIFICATION</scope>
</reference>
<dbReference type="CDD" id="cd05327">
    <property type="entry name" value="retinol-DH_like_SDR_c_like"/>
    <property type="match status" value="1"/>
</dbReference>
<dbReference type="GO" id="GO:0016491">
    <property type="term" value="F:oxidoreductase activity"/>
    <property type="evidence" value="ECO:0007669"/>
    <property type="project" value="UniProtKB-KW"/>
</dbReference>
<keyword evidence="1" id="KW-0560">Oxidoreductase</keyword>
<evidence type="ECO:0000256" key="1">
    <source>
        <dbReference type="ARBA" id="ARBA00023002"/>
    </source>
</evidence>
<keyword evidence="2" id="KW-0812">Transmembrane</keyword>
<evidence type="ECO:0000313" key="3">
    <source>
        <dbReference type="Proteomes" id="UP000046395"/>
    </source>
</evidence>
<dbReference type="PANTHER" id="PTHR43157:SF31">
    <property type="entry name" value="PHOSPHATIDYLINOSITOL-GLYCAN BIOSYNTHESIS CLASS F PROTEIN"/>
    <property type="match status" value="1"/>
</dbReference>